<proteinExistence type="predicted"/>
<gene>
    <name evidence="2" type="ORF">Plo01_21490</name>
</gene>
<dbReference type="RefSeq" id="WP_203890392.1">
    <property type="nucleotide sequence ID" value="NZ_BOOH01000018.1"/>
</dbReference>
<dbReference type="PROSITE" id="PS50112">
    <property type="entry name" value="PAS"/>
    <property type="match status" value="1"/>
</dbReference>
<dbReference type="GO" id="GO:0006355">
    <property type="term" value="P:regulation of DNA-templated transcription"/>
    <property type="evidence" value="ECO:0007669"/>
    <property type="project" value="InterPro"/>
</dbReference>
<protein>
    <submittedName>
        <fullName evidence="2">Chemotaxis protein</fullName>
    </submittedName>
</protein>
<feature type="domain" description="PAS" evidence="1">
    <location>
        <begin position="26"/>
        <end position="61"/>
    </location>
</feature>
<sequence length="181" mass="20194">MRASAIRPTGVERTFAPDEIIVTKTDLKGHITYANDVFLRVSAYSEEEVLGQPHSLIRHPDMPRCVFALLWQEIRRGREIFAYVVNLAADGAHYWVLAHVTPSAGPGGQIVGYHSNRRVPGEAALRRIRPLYASLTAEERRRSRPADAVEASTALLEGTLKEHGMSYEEFVWSLAGQEAAR</sequence>
<evidence type="ECO:0000313" key="2">
    <source>
        <dbReference type="EMBL" id="GIH75720.1"/>
    </source>
</evidence>
<dbReference type="InterPro" id="IPR013767">
    <property type="entry name" value="PAS_fold"/>
</dbReference>
<dbReference type="Gene3D" id="3.30.450.20">
    <property type="entry name" value="PAS domain"/>
    <property type="match status" value="1"/>
</dbReference>
<reference evidence="2 3" key="1">
    <citation type="submission" date="2021-01" db="EMBL/GenBank/DDBJ databases">
        <title>Whole genome shotgun sequence of Planobispora longispora NBRC 13918.</title>
        <authorList>
            <person name="Komaki H."/>
            <person name="Tamura T."/>
        </authorList>
    </citation>
    <scope>NUCLEOTIDE SEQUENCE [LARGE SCALE GENOMIC DNA]</scope>
    <source>
        <strain evidence="2 3">NBRC 13918</strain>
    </source>
</reference>
<dbReference type="AlphaFoldDB" id="A0A8J3RIZ2"/>
<dbReference type="Proteomes" id="UP000616724">
    <property type="component" value="Unassembled WGS sequence"/>
</dbReference>
<dbReference type="EMBL" id="BOOH01000018">
    <property type="protein sequence ID" value="GIH75720.1"/>
    <property type="molecule type" value="Genomic_DNA"/>
</dbReference>
<evidence type="ECO:0000313" key="3">
    <source>
        <dbReference type="Proteomes" id="UP000616724"/>
    </source>
</evidence>
<dbReference type="InterPro" id="IPR000014">
    <property type="entry name" value="PAS"/>
</dbReference>
<keyword evidence="3" id="KW-1185">Reference proteome</keyword>
<dbReference type="NCBIfam" id="TIGR00229">
    <property type="entry name" value="sensory_box"/>
    <property type="match status" value="1"/>
</dbReference>
<organism evidence="2 3">
    <name type="scientific">Planobispora longispora</name>
    <dbReference type="NCBI Taxonomy" id="28887"/>
    <lineage>
        <taxon>Bacteria</taxon>
        <taxon>Bacillati</taxon>
        <taxon>Actinomycetota</taxon>
        <taxon>Actinomycetes</taxon>
        <taxon>Streptosporangiales</taxon>
        <taxon>Streptosporangiaceae</taxon>
        <taxon>Planobispora</taxon>
    </lineage>
</organism>
<dbReference type="CDD" id="cd00130">
    <property type="entry name" value="PAS"/>
    <property type="match status" value="1"/>
</dbReference>
<name>A0A8J3RIZ2_9ACTN</name>
<evidence type="ECO:0000259" key="1">
    <source>
        <dbReference type="PROSITE" id="PS50112"/>
    </source>
</evidence>
<dbReference type="SUPFAM" id="SSF55785">
    <property type="entry name" value="PYP-like sensor domain (PAS domain)"/>
    <property type="match status" value="1"/>
</dbReference>
<comment type="caution">
    <text evidence="2">The sequence shown here is derived from an EMBL/GenBank/DDBJ whole genome shotgun (WGS) entry which is preliminary data.</text>
</comment>
<dbReference type="InterPro" id="IPR035965">
    <property type="entry name" value="PAS-like_dom_sf"/>
</dbReference>
<accession>A0A8J3RIZ2</accession>
<dbReference type="Pfam" id="PF00989">
    <property type="entry name" value="PAS"/>
    <property type="match status" value="1"/>
</dbReference>